<sequence length="161" mass="18418">MKLILNGNMFVMVSLLESGLSSDKWTRDALDQKVLKVLQLHKDTPSILVLNKVDAMKKKVMLIPITRQLTRGVVGGTNIQITGSQLKRERQQEFNAKNFFQKIQDKVVASDGNLDISAYLEDKKKVVQKEEEVSLGKVLVIKHQLFHSNRGRRRHLKTKQI</sequence>
<proteinExistence type="predicted"/>
<evidence type="ECO:0000313" key="2">
    <source>
        <dbReference type="Proteomes" id="UP000596742"/>
    </source>
</evidence>
<accession>A0A8B6DWA3</accession>
<protein>
    <submittedName>
        <fullName evidence="1">Uncharacterized protein</fullName>
    </submittedName>
</protein>
<organism evidence="1 2">
    <name type="scientific">Mytilus galloprovincialis</name>
    <name type="common">Mediterranean mussel</name>
    <dbReference type="NCBI Taxonomy" id="29158"/>
    <lineage>
        <taxon>Eukaryota</taxon>
        <taxon>Metazoa</taxon>
        <taxon>Spiralia</taxon>
        <taxon>Lophotrochozoa</taxon>
        <taxon>Mollusca</taxon>
        <taxon>Bivalvia</taxon>
        <taxon>Autobranchia</taxon>
        <taxon>Pteriomorphia</taxon>
        <taxon>Mytilida</taxon>
        <taxon>Mytiloidea</taxon>
        <taxon>Mytilidae</taxon>
        <taxon>Mytilinae</taxon>
        <taxon>Mytilus</taxon>
    </lineage>
</organism>
<dbReference type="AlphaFoldDB" id="A0A8B6DWA3"/>
<gene>
    <name evidence="1" type="ORF">MGAL_10B065181</name>
</gene>
<reference evidence="1" key="1">
    <citation type="submission" date="2018-11" db="EMBL/GenBank/DDBJ databases">
        <authorList>
            <person name="Alioto T."/>
            <person name="Alioto T."/>
        </authorList>
    </citation>
    <scope>NUCLEOTIDE SEQUENCE</scope>
</reference>
<evidence type="ECO:0000313" key="1">
    <source>
        <dbReference type="EMBL" id="VDI24492.1"/>
    </source>
</evidence>
<dbReference type="EMBL" id="UYJE01004044">
    <property type="protein sequence ID" value="VDI24492.1"/>
    <property type="molecule type" value="Genomic_DNA"/>
</dbReference>
<dbReference type="Proteomes" id="UP000596742">
    <property type="component" value="Unassembled WGS sequence"/>
</dbReference>
<comment type="caution">
    <text evidence="1">The sequence shown here is derived from an EMBL/GenBank/DDBJ whole genome shotgun (WGS) entry which is preliminary data.</text>
</comment>
<name>A0A8B6DWA3_MYTGA</name>
<keyword evidence="2" id="KW-1185">Reference proteome</keyword>
<dbReference type="OrthoDB" id="8954335at2759"/>